<dbReference type="PANTHER" id="PTHR47938:SF9">
    <property type="entry name" value="OS10G0422300 PROTEIN"/>
    <property type="match status" value="1"/>
</dbReference>
<dbReference type="GO" id="GO:0006397">
    <property type="term" value="P:mRNA processing"/>
    <property type="evidence" value="ECO:0000318"/>
    <property type="project" value="GO_Central"/>
</dbReference>
<organism evidence="5 6">
    <name type="scientific">Amborella trichopoda</name>
    <dbReference type="NCBI Taxonomy" id="13333"/>
    <lineage>
        <taxon>Eukaryota</taxon>
        <taxon>Viridiplantae</taxon>
        <taxon>Streptophyta</taxon>
        <taxon>Embryophyta</taxon>
        <taxon>Tracheophyta</taxon>
        <taxon>Spermatophyta</taxon>
        <taxon>Magnoliopsida</taxon>
        <taxon>Amborellales</taxon>
        <taxon>Amborellaceae</taxon>
        <taxon>Amborella</taxon>
    </lineage>
</organism>
<dbReference type="HOGENOM" id="CLU_044926_0_0_1"/>
<evidence type="ECO:0000256" key="3">
    <source>
        <dbReference type="PROSITE-ProRule" id="PRU00708"/>
    </source>
</evidence>
<accession>W1PUC7</accession>
<dbReference type="PANTHER" id="PTHR47938">
    <property type="entry name" value="RESPIRATORY COMPLEX I CHAPERONE (CIA84), PUTATIVE (AFU_ORTHOLOGUE AFUA_2G06020)-RELATED"/>
    <property type="match status" value="1"/>
</dbReference>
<feature type="repeat" description="PPR" evidence="3">
    <location>
        <begin position="270"/>
        <end position="304"/>
    </location>
</feature>
<evidence type="ECO:0000313" key="6">
    <source>
        <dbReference type="Proteomes" id="UP000017836"/>
    </source>
</evidence>
<reference evidence="6" key="1">
    <citation type="journal article" date="2013" name="Science">
        <title>The Amborella genome and the evolution of flowering plants.</title>
        <authorList>
            <consortium name="Amborella Genome Project"/>
        </authorList>
    </citation>
    <scope>NUCLEOTIDE SEQUENCE [LARGE SCALE GENOMIC DNA]</scope>
</reference>
<dbReference type="GO" id="GO:0003729">
    <property type="term" value="F:mRNA binding"/>
    <property type="evidence" value="ECO:0000318"/>
    <property type="project" value="GO_Central"/>
</dbReference>
<evidence type="ECO:0000256" key="4">
    <source>
        <dbReference type="SAM" id="MobiDB-lite"/>
    </source>
</evidence>
<feature type="compositionally biased region" description="Basic residues" evidence="4">
    <location>
        <begin position="439"/>
        <end position="459"/>
    </location>
</feature>
<feature type="region of interest" description="Disordered" evidence="4">
    <location>
        <begin position="426"/>
        <end position="459"/>
    </location>
</feature>
<dbReference type="Pfam" id="PF13041">
    <property type="entry name" value="PPR_2"/>
    <property type="match status" value="2"/>
</dbReference>
<dbReference type="eggNOG" id="KOG4197">
    <property type="taxonomic scope" value="Eukaryota"/>
</dbReference>
<dbReference type="Proteomes" id="UP000017836">
    <property type="component" value="Unassembled WGS sequence"/>
</dbReference>
<evidence type="ECO:0000313" key="5">
    <source>
        <dbReference type="EMBL" id="ERN10900.1"/>
    </source>
</evidence>
<sequence>MLRLNHWHPISFSRLLCTVSYSSDAQKLSKLLLDIGNLDDIESNLNQSEILISPPLVTQVMESCTHRAQTRRLLRFFTWSAKQPTCKLPDTLFNHAIKLFASLKDLRAMELLVTELKRESRGMGIDTWAAIATTMVDHGKEDQAIGIFKNIEKYRCPRDEKSLNLLVHALCARGHARKAEGVVWNAKNWVSMDSYIFTTLIHGWCIKGEFKDARRVFEEMRSNGFSPNLVAYHSLIRCVCAKNLRINPSALVRDFFELVMEMRSNSVCPTTISFNILISYLGRARRVKEADQVFRAMVQEGCDPDYVSYFLVVRLLYLTGRMGKGNEMVDEMIQIGLKPKARFYHSLTGVLCGVEKVDHALWLLARMKENCSEVYGPTYDLLITKLCKGGKFEIGRKLWDEALERGAVLQCSVDLLDPSKTEVYKPKRKERMTELAQKGQKKNKKKQHLQMQKTRKKKK</sequence>
<dbReference type="OrthoDB" id="1585145at2759"/>
<dbReference type="AlphaFoldDB" id="W1PUC7"/>
<keyword evidence="6" id="KW-1185">Reference proteome</keyword>
<dbReference type="InterPro" id="IPR002885">
    <property type="entry name" value="PPR_rpt"/>
</dbReference>
<name>W1PUC7_AMBTC</name>
<dbReference type="EMBL" id="KI392764">
    <property type="protein sequence ID" value="ERN10900.1"/>
    <property type="molecule type" value="Genomic_DNA"/>
</dbReference>
<dbReference type="OMA" id="DRKFYYD"/>
<dbReference type="InterPro" id="IPR011990">
    <property type="entry name" value="TPR-like_helical_dom_sf"/>
</dbReference>
<dbReference type="Pfam" id="PF01535">
    <property type="entry name" value="PPR"/>
    <property type="match status" value="1"/>
</dbReference>
<evidence type="ECO:0000256" key="1">
    <source>
        <dbReference type="ARBA" id="ARBA00007626"/>
    </source>
</evidence>
<dbReference type="NCBIfam" id="TIGR00756">
    <property type="entry name" value="PPR"/>
    <property type="match status" value="2"/>
</dbReference>
<protein>
    <recommendedName>
        <fullName evidence="7">Pentacotripeptide-repeat region of PRORP domain-containing protein</fullName>
    </recommendedName>
</protein>
<dbReference type="GO" id="GO:0005737">
    <property type="term" value="C:cytoplasm"/>
    <property type="evidence" value="ECO:0000318"/>
    <property type="project" value="GO_Central"/>
</dbReference>
<dbReference type="PROSITE" id="PS51375">
    <property type="entry name" value="PPR"/>
    <property type="match status" value="2"/>
</dbReference>
<feature type="repeat" description="PPR" evidence="3">
    <location>
        <begin position="193"/>
        <end position="227"/>
    </location>
</feature>
<dbReference type="Gene3D" id="1.25.40.10">
    <property type="entry name" value="Tetratricopeptide repeat domain"/>
    <property type="match status" value="3"/>
</dbReference>
<dbReference type="KEGG" id="atr:18439081"/>
<gene>
    <name evidence="5" type="ORF">AMTR_s00164p00020970</name>
</gene>
<keyword evidence="2" id="KW-0677">Repeat</keyword>
<evidence type="ECO:0000256" key="2">
    <source>
        <dbReference type="ARBA" id="ARBA00022737"/>
    </source>
</evidence>
<comment type="similarity">
    <text evidence="1">Belongs to the PPR family. P subfamily.</text>
</comment>
<evidence type="ECO:0008006" key="7">
    <source>
        <dbReference type="Google" id="ProtNLM"/>
    </source>
</evidence>
<proteinExistence type="inferred from homology"/>
<dbReference type="Gramene" id="ERN10900">
    <property type="protein sequence ID" value="ERN10900"/>
    <property type="gene ID" value="AMTR_s00164p00020970"/>
</dbReference>